<dbReference type="SMART" id="SM00248">
    <property type="entry name" value="ANK"/>
    <property type="match status" value="3"/>
</dbReference>
<dbReference type="RefSeq" id="XP_016489503.1">
    <property type="nucleotide sequence ID" value="XM_016634017.1"/>
</dbReference>
<keyword evidence="5" id="KW-1185">Reference proteome</keyword>
<accession>A0A1S4BKS9</accession>
<evidence type="ECO:0000256" key="3">
    <source>
        <dbReference type="PROSITE-ProRule" id="PRU00023"/>
    </source>
</evidence>
<dbReference type="SUPFAM" id="SSF48403">
    <property type="entry name" value="Ankyrin repeat"/>
    <property type="match status" value="1"/>
</dbReference>
<dbReference type="SMR" id="A0A1S4BKS9"/>
<evidence type="ECO:0000256" key="2">
    <source>
        <dbReference type="ARBA" id="ARBA00023043"/>
    </source>
</evidence>
<dbReference type="Proteomes" id="UP000790787">
    <property type="component" value="Chromosome 17"/>
</dbReference>
<protein>
    <submittedName>
        <fullName evidence="6">E3 ubiquitin-protein ligase XBAT35 isoform X1</fullName>
    </submittedName>
</protein>
<keyword evidence="4" id="KW-0479">Metal-binding</keyword>
<name>A0A1S4BKS9_TOBAC</name>
<dbReference type="STRING" id="4097.A0A1S4BKS9"/>
<dbReference type="KEGG" id="nta:107809400"/>
<dbReference type="PROSITE" id="PS50089">
    <property type="entry name" value="ZF_RING_2"/>
    <property type="match status" value="1"/>
</dbReference>
<dbReference type="Gene3D" id="1.25.40.20">
    <property type="entry name" value="Ankyrin repeat-containing domain"/>
    <property type="match status" value="1"/>
</dbReference>
<reference evidence="6" key="2">
    <citation type="submission" date="2025-08" db="UniProtKB">
        <authorList>
            <consortium name="RefSeq"/>
        </authorList>
    </citation>
    <scope>IDENTIFICATION</scope>
</reference>
<dbReference type="InterPro" id="IPR036770">
    <property type="entry name" value="Ankyrin_rpt-contain_sf"/>
</dbReference>
<keyword evidence="2 3" id="KW-0040">ANK repeat</keyword>
<gene>
    <name evidence="6" type="primary">LOC107809400</name>
</gene>
<dbReference type="GeneID" id="107809400"/>
<dbReference type="PROSITE" id="PS50297">
    <property type="entry name" value="ANK_REP_REGION"/>
    <property type="match status" value="2"/>
</dbReference>
<dbReference type="InterPro" id="IPR050889">
    <property type="entry name" value="Dendritic_Spine_Reg/Scaffold"/>
</dbReference>
<proteinExistence type="predicted"/>
<evidence type="ECO:0000313" key="5">
    <source>
        <dbReference type="Proteomes" id="UP000790787"/>
    </source>
</evidence>
<sequence length="571" mass="62802">MGQQQSKDDLLYQQVIEGNIEAIKAIHNNGASLEWIDKEGKTPLIVACMKPNGLNVAKALLELGANINAYRPGYHAGTALHHAAKRGLDDTVRLLLSYGANPLIKNDGCQTPLEVARAKGFSNVVRTIERQICIFSGWMREFYGPGFLEALAPQLLSRKIWVVVIPCGIADPTKPIKLELAIYSSLEDAQPRNVIALWKANVEEIRWQQPDPVLTIFDKSSNTRYKFTSMSDSEQQQLQLLLKACNAATEVLPPRLSQNSQTTVQQSENAAEAMELAIGINASIHTAKENNVLPHHGQSSGVKNENDWCNTTDDSAHNGWGSLVRAQPTSEITYRGWTDDQMKVQENGWGSTADVSRQRRQHSLPRSTSFELSCSGWNDKPAVEEYNGWAVPQPRPGHRDTSAEIHYQGWGKTAKDSALPSISNTTSSGVSSCETMDKTNNAPEYTPINNLVENTETQEGNSTFDFVAPSAPPVPEEVVHEEVVHYPAIDLSPLNLSIPPGEQAASVTTERENKHEPALCIICWEASVEGACVPCGHMIGCMQCLNQINSKKGECPVCRVKIDQVIKLYSV</sequence>
<dbReference type="OrthoDB" id="1711136at2759"/>
<reference evidence="5" key="1">
    <citation type="journal article" date="2014" name="Nat. Commun.">
        <title>The tobacco genome sequence and its comparison with those of tomato and potato.</title>
        <authorList>
            <person name="Sierro N."/>
            <person name="Battey J.N."/>
            <person name="Ouadi S."/>
            <person name="Bakaher N."/>
            <person name="Bovet L."/>
            <person name="Willig A."/>
            <person name="Goepfert S."/>
            <person name="Peitsch M.C."/>
            <person name="Ivanov N.V."/>
        </authorList>
    </citation>
    <scope>NUCLEOTIDE SEQUENCE [LARGE SCALE GENOMIC DNA]</scope>
</reference>
<keyword evidence="4" id="KW-0862">Zinc</keyword>
<dbReference type="GO" id="GO:0008270">
    <property type="term" value="F:zinc ion binding"/>
    <property type="evidence" value="ECO:0007669"/>
    <property type="project" value="UniProtKB-KW"/>
</dbReference>
<evidence type="ECO:0000256" key="4">
    <source>
        <dbReference type="PROSITE-ProRule" id="PRU00175"/>
    </source>
</evidence>
<dbReference type="SUPFAM" id="SSF57850">
    <property type="entry name" value="RING/U-box"/>
    <property type="match status" value="1"/>
</dbReference>
<dbReference type="AlphaFoldDB" id="A0A1S4BKS9"/>
<dbReference type="Gene3D" id="3.30.40.10">
    <property type="entry name" value="Zinc/RING finger domain, C3HC4 (zinc finger)"/>
    <property type="match status" value="1"/>
</dbReference>
<evidence type="ECO:0000313" key="6">
    <source>
        <dbReference type="RefSeq" id="XP_016489503.1"/>
    </source>
</evidence>
<dbReference type="Pfam" id="PF13920">
    <property type="entry name" value="zf-C3HC4_3"/>
    <property type="match status" value="1"/>
</dbReference>
<dbReference type="PROSITE" id="PS50088">
    <property type="entry name" value="ANK_REPEAT"/>
    <property type="match status" value="2"/>
</dbReference>
<dbReference type="OMA" id="ACMKPNG"/>
<evidence type="ECO:0000256" key="1">
    <source>
        <dbReference type="ARBA" id="ARBA00022737"/>
    </source>
</evidence>
<keyword evidence="4" id="KW-0863">Zinc-finger</keyword>
<dbReference type="InterPro" id="IPR001841">
    <property type="entry name" value="Znf_RING"/>
</dbReference>
<dbReference type="InterPro" id="IPR002110">
    <property type="entry name" value="Ankyrin_rpt"/>
</dbReference>
<dbReference type="PaxDb" id="4097-A0A1S4BKS9"/>
<dbReference type="Pfam" id="PF13857">
    <property type="entry name" value="Ank_5"/>
    <property type="match status" value="1"/>
</dbReference>
<keyword evidence="1" id="KW-0677">Repeat</keyword>
<dbReference type="InterPro" id="IPR013083">
    <property type="entry name" value="Znf_RING/FYVE/PHD"/>
</dbReference>
<dbReference type="PANTHER" id="PTHR24166">
    <property type="entry name" value="ROLLING PEBBLES, ISOFORM B"/>
    <property type="match status" value="1"/>
</dbReference>
<dbReference type="PANTHER" id="PTHR24166:SF50">
    <property type="entry name" value="E3 UBIQUITIN-PROTEIN LIGASE XBOS34-RELATED"/>
    <property type="match status" value="1"/>
</dbReference>
<organism evidence="5 6">
    <name type="scientific">Nicotiana tabacum</name>
    <name type="common">Common tobacco</name>
    <dbReference type="NCBI Taxonomy" id="4097"/>
    <lineage>
        <taxon>Eukaryota</taxon>
        <taxon>Viridiplantae</taxon>
        <taxon>Streptophyta</taxon>
        <taxon>Embryophyta</taxon>
        <taxon>Tracheophyta</taxon>
        <taxon>Spermatophyta</taxon>
        <taxon>Magnoliopsida</taxon>
        <taxon>eudicotyledons</taxon>
        <taxon>Gunneridae</taxon>
        <taxon>Pentapetalae</taxon>
        <taxon>asterids</taxon>
        <taxon>lamiids</taxon>
        <taxon>Solanales</taxon>
        <taxon>Solanaceae</taxon>
        <taxon>Nicotianoideae</taxon>
        <taxon>Nicotianeae</taxon>
        <taxon>Nicotiana</taxon>
    </lineage>
</organism>